<keyword evidence="5 9" id="KW-0472">Membrane</keyword>
<comment type="subcellular location">
    <subcellularLocation>
        <location evidence="1">Cell membrane</location>
    </subcellularLocation>
</comment>
<dbReference type="PROSITE" id="PS50835">
    <property type="entry name" value="IG_LIKE"/>
    <property type="match status" value="2"/>
</dbReference>
<gene>
    <name evidence="12" type="ORF">MATL_G00175330</name>
</gene>
<dbReference type="GO" id="GO:0005886">
    <property type="term" value="C:plasma membrane"/>
    <property type="evidence" value="ECO:0007669"/>
    <property type="project" value="UniProtKB-SubCell"/>
</dbReference>
<evidence type="ECO:0000256" key="6">
    <source>
        <dbReference type="ARBA" id="ARBA00023157"/>
    </source>
</evidence>
<accession>A0A9D3PRW6</accession>
<evidence type="ECO:0000259" key="11">
    <source>
        <dbReference type="PROSITE" id="PS50835"/>
    </source>
</evidence>
<dbReference type="AlphaFoldDB" id="A0A9D3PRW6"/>
<dbReference type="InterPro" id="IPR003599">
    <property type="entry name" value="Ig_sub"/>
</dbReference>
<evidence type="ECO:0000256" key="2">
    <source>
        <dbReference type="ARBA" id="ARBA00022475"/>
    </source>
</evidence>
<evidence type="ECO:0000256" key="8">
    <source>
        <dbReference type="SAM" id="MobiDB-lite"/>
    </source>
</evidence>
<dbReference type="EMBL" id="JAFDVH010000014">
    <property type="protein sequence ID" value="KAG7465342.1"/>
    <property type="molecule type" value="Genomic_DNA"/>
</dbReference>
<dbReference type="GO" id="GO:0009617">
    <property type="term" value="P:response to bacterium"/>
    <property type="evidence" value="ECO:0007669"/>
    <property type="project" value="TreeGrafter"/>
</dbReference>
<evidence type="ECO:0000256" key="9">
    <source>
        <dbReference type="SAM" id="Phobius"/>
    </source>
</evidence>
<keyword evidence="2" id="KW-1003">Cell membrane</keyword>
<keyword evidence="13" id="KW-1185">Reference proteome</keyword>
<feature type="chain" id="PRO_5038715214" description="Ig-like domain-containing protein" evidence="10">
    <location>
        <begin position="20"/>
        <end position="355"/>
    </location>
</feature>
<reference evidence="12" key="1">
    <citation type="submission" date="2021-01" db="EMBL/GenBank/DDBJ databases">
        <authorList>
            <person name="Zahm M."/>
            <person name="Roques C."/>
            <person name="Cabau C."/>
            <person name="Klopp C."/>
            <person name="Donnadieu C."/>
            <person name="Jouanno E."/>
            <person name="Lampietro C."/>
            <person name="Louis A."/>
            <person name="Herpin A."/>
            <person name="Echchiki A."/>
            <person name="Berthelot C."/>
            <person name="Parey E."/>
            <person name="Roest-Crollius H."/>
            <person name="Braasch I."/>
            <person name="Postlethwait J."/>
            <person name="Bobe J."/>
            <person name="Montfort J."/>
            <person name="Bouchez O."/>
            <person name="Begum T."/>
            <person name="Mejri S."/>
            <person name="Adams A."/>
            <person name="Chen W.-J."/>
            <person name="Guiguen Y."/>
        </authorList>
    </citation>
    <scope>NUCLEOTIDE SEQUENCE</scope>
    <source>
        <strain evidence="12">YG-15Mar2019-1</strain>
        <tissue evidence="12">Brain</tissue>
    </source>
</reference>
<evidence type="ECO:0000256" key="4">
    <source>
        <dbReference type="ARBA" id="ARBA00022859"/>
    </source>
</evidence>
<dbReference type="InterPro" id="IPR036179">
    <property type="entry name" value="Ig-like_dom_sf"/>
</dbReference>
<evidence type="ECO:0000256" key="7">
    <source>
        <dbReference type="ARBA" id="ARBA00023180"/>
    </source>
</evidence>
<keyword evidence="4" id="KW-0391">Immunity</keyword>
<evidence type="ECO:0000256" key="5">
    <source>
        <dbReference type="ARBA" id="ARBA00023136"/>
    </source>
</evidence>
<dbReference type="PANTHER" id="PTHR19433">
    <property type="entry name" value="T-CELL RECEPTOR ALPHA CHAIN V REGION-RELATED"/>
    <property type="match status" value="1"/>
</dbReference>
<dbReference type="InterPro" id="IPR007110">
    <property type="entry name" value="Ig-like_dom"/>
</dbReference>
<dbReference type="InterPro" id="IPR013783">
    <property type="entry name" value="Ig-like_fold"/>
</dbReference>
<dbReference type="InterPro" id="IPR052051">
    <property type="entry name" value="TCR_complex_component"/>
</dbReference>
<dbReference type="PANTHER" id="PTHR19433:SF133">
    <property type="entry name" value="IMMUNE-TYPE RECEPTOR 5 PRECURSOR-RELATED"/>
    <property type="match status" value="1"/>
</dbReference>
<dbReference type="SUPFAM" id="SSF48726">
    <property type="entry name" value="Immunoglobulin"/>
    <property type="match status" value="2"/>
</dbReference>
<feature type="region of interest" description="Disordered" evidence="8">
    <location>
        <begin position="328"/>
        <end position="355"/>
    </location>
</feature>
<feature type="compositionally biased region" description="Basic and acidic residues" evidence="8">
    <location>
        <begin position="331"/>
        <end position="341"/>
    </location>
</feature>
<sequence length="355" mass="38997">MIRLCVTLIVLGEVYTTHANAVVQPNLTIAAAVGETVTLTCIHPTDDFSSIIWFRHTIGQQPQYIVGTYRHSTNYSFYSGFKDTQRFTSQKEQGMFNLRISKIQASDSAIYYCAAVYSIEVKIGAGTFLTLKGSQSNSRTVVQQPVSEPLQSGDSVTLQCTIRTQTCAGEHSVYWFRQGSGESSPGIIYTHGNSSDQCERSSGAGSPTQSCVYKLPKRNLSPSDAGTYYCAVATCGEILFGNGTRLDVQGDAYREVLVYVAGSLGLSLALCLTVIFRLVCTRNNRPHCQHCEGGSLHQTHQDTSHEERSKVQGCAADSLHYAALNHSGKRVKAEQQRRQTEGDTVYSDVRSRGWE</sequence>
<dbReference type="Proteomes" id="UP001046870">
    <property type="component" value="Chromosome 14"/>
</dbReference>
<dbReference type="InterPro" id="IPR013106">
    <property type="entry name" value="Ig_V-set"/>
</dbReference>
<dbReference type="GO" id="GO:0002376">
    <property type="term" value="P:immune system process"/>
    <property type="evidence" value="ECO:0007669"/>
    <property type="project" value="UniProtKB-KW"/>
</dbReference>
<keyword evidence="3 10" id="KW-0732">Signal</keyword>
<dbReference type="Pfam" id="PF07686">
    <property type="entry name" value="V-set"/>
    <property type="match status" value="2"/>
</dbReference>
<proteinExistence type="predicted"/>
<feature type="transmembrane region" description="Helical" evidence="9">
    <location>
        <begin position="256"/>
        <end position="280"/>
    </location>
</feature>
<feature type="domain" description="Ig-like" evidence="11">
    <location>
        <begin position="139"/>
        <end position="232"/>
    </location>
</feature>
<evidence type="ECO:0000256" key="10">
    <source>
        <dbReference type="SAM" id="SignalP"/>
    </source>
</evidence>
<name>A0A9D3PRW6_MEGAT</name>
<dbReference type="SMART" id="SM00406">
    <property type="entry name" value="IGv"/>
    <property type="match status" value="2"/>
</dbReference>
<keyword evidence="7" id="KW-0325">Glycoprotein</keyword>
<evidence type="ECO:0000256" key="1">
    <source>
        <dbReference type="ARBA" id="ARBA00004236"/>
    </source>
</evidence>
<protein>
    <recommendedName>
        <fullName evidence="11">Ig-like domain-containing protein</fullName>
    </recommendedName>
</protein>
<organism evidence="12 13">
    <name type="scientific">Megalops atlanticus</name>
    <name type="common">Tarpon</name>
    <name type="synonym">Clupea gigantea</name>
    <dbReference type="NCBI Taxonomy" id="7932"/>
    <lineage>
        <taxon>Eukaryota</taxon>
        <taxon>Metazoa</taxon>
        <taxon>Chordata</taxon>
        <taxon>Craniata</taxon>
        <taxon>Vertebrata</taxon>
        <taxon>Euteleostomi</taxon>
        <taxon>Actinopterygii</taxon>
        <taxon>Neopterygii</taxon>
        <taxon>Teleostei</taxon>
        <taxon>Elopiformes</taxon>
        <taxon>Megalopidae</taxon>
        <taxon>Megalops</taxon>
    </lineage>
</organism>
<evidence type="ECO:0000313" key="13">
    <source>
        <dbReference type="Proteomes" id="UP001046870"/>
    </source>
</evidence>
<feature type="signal peptide" evidence="10">
    <location>
        <begin position="1"/>
        <end position="19"/>
    </location>
</feature>
<keyword evidence="9" id="KW-1133">Transmembrane helix</keyword>
<comment type="caution">
    <text evidence="12">The sequence shown here is derived from an EMBL/GenBank/DDBJ whole genome shotgun (WGS) entry which is preliminary data.</text>
</comment>
<dbReference type="OrthoDB" id="6370831at2759"/>
<keyword evidence="9" id="KW-0812">Transmembrane</keyword>
<feature type="domain" description="Ig-like" evidence="11">
    <location>
        <begin position="34"/>
        <end position="124"/>
    </location>
</feature>
<dbReference type="Gene3D" id="2.60.40.10">
    <property type="entry name" value="Immunoglobulins"/>
    <property type="match status" value="2"/>
</dbReference>
<dbReference type="SMART" id="SM00409">
    <property type="entry name" value="IG"/>
    <property type="match status" value="2"/>
</dbReference>
<keyword evidence="6" id="KW-1015">Disulfide bond</keyword>
<evidence type="ECO:0000313" key="12">
    <source>
        <dbReference type="EMBL" id="KAG7465342.1"/>
    </source>
</evidence>
<dbReference type="CDD" id="cd00099">
    <property type="entry name" value="IgV"/>
    <property type="match status" value="1"/>
</dbReference>
<evidence type="ECO:0000256" key="3">
    <source>
        <dbReference type="ARBA" id="ARBA00022729"/>
    </source>
</evidence>